<organism evidence="3 4">
    <name type="scientific">Rhizobium tubonense</name>
    <dbReference type="NCBI Taxonomy" id="484088"/>
    <lineage>
        <taxon>Bacteria</taxon>
        <taxon>Pseudomonadati</taxon>
        <taxon>Pseudomonadota</taxon>
        <taxon>Alphaproteobacteria</taxon>
        <taxon>Hyphomicrobiales</taxon>
        <taxon>Rhizobiaceae</taxon>
        <taxon>Rhizobium/Agrobacterium group</taxon>
        <taxon>Rhizobium</taxon>
    </lineage>
</organism>
<dbReference type="AlphaFoldDB" id="A0A2W4CQJ3"/>
<sequence>MILKLFGVSSLLIGLAIPALAQDTSSPSGDPTGTSKGTASDTNPVGKPVGKEPAMIDPRSTGSSSLDTKARVDCAAPTKPTRSAMKVGRTHIYKTVCK</sequence>
<proteinExistence type="predicted"/>
<feature type="compositionally biased region" description="Low complexity" evidence="1">
    <location>
        <begin position="23"/>
        <end position="38"/>
    </location>
</feature>
<evidence type="ECO:0000313" key="4">
    <source>
        <dbReference type="Proteomes" id="UP000248925"/>
    </source>
</evidence>
<accession>A0A2W4CQJ3</accession>
<gene>
    <name evidence="3" type="ORF">CPY51_08105</name>
</gene>
<reference evidence="3 4" key="1">
    <citation type="journal article" date="2018" name="Sci. Rep.">
        <title>Rhizobium tumorigenes sp. nov., a novel plant tumorigenic bacterium isolated from cane gall tumors on thornless blackberry.</title>
        <authorList>
            <person name="Kuzmanovi N."/>
            <person name="Smalla K."/>
            <person name="Gronow S."/>
            <person name="PuBawska J."/>
        </authorList>
    </citation>
    <scope>NUCLEOTIDE SEQUENCE [LARGE SCALE GENOMIC DNA]</scope>
    <source>
        <strain evidence="3 4">CCBAU 85046</strain>
    </source>
</reference>
<keyword evidence="2" id="KW-0732">Signal</keyword>
<protein>
    <submittedName>
        <fullName evidence="3">Uncharacterized protein</fullName>
    </submittedName>
</protein>
<feature type="region of interest" description="Disordered" evidence="1">
    <location>
        <begin position="21"/>
        <end position="85"/>
    </location>
</feature>
<evidence type="ECO:0000313" key="3">
    <source>
        <dbReference type="EMBL" id="PZM15007.1"/>
    </source>
</evidence>
<dbReference type="EMBL" id="PCDP01000028">
    <property type="protein sequence ID" value="PZM15007.1"/>
    <property type="molecule type" value="Genomic_DNA"/>
</dbReference>
<keyword evidence="4" id="KW-1185">Reference proteome</keyword>
<evidence type="ECO:0000256" key="2">
    <source>
        <dbReference type="SAM" id="SignalP"/>
    </source>
</evidence>
<feature type="chain" id="PRO_5016059821" evidence="2">
    <location>
        <begin position="22"/>
        <end position="98"/>
    </location>
</feature>
<feature type="signal peptide" evidence="2">
    <location>
        <begin position="1"/>
        <end position="21"/>
    </location>
</feature>
<dbReference type="Proteomes" id="UP000248925">
    <property type="component" value="Unassembled WGS sequence"/>
</dbReference>
<dbReference type="RefSeq" id="WP_111159772.1">
    <property type="nucleotide sequence ID" value="NZ_PCDP01000028.1"/>
</dbReference>
<name>A0A2W4CQJ3_9HYPH</name>
<evidence type="ECO:0000256" key="1">
    <source>
        <dbReference type="SAM" id="MobiDB-lite"/>
    </source>
</evidence>
<comment type="caution">
    <text evidence="3">The sequence shown here is derived from an EMBL/GenBank/DDBJ whole genome shotgun (WGS) entry which is preliminary data.</text>
</comment>